<comment type="caution">
    <text evidence="2">The sequence shown here is derived from an EMBL/GenBank/DDBJ whole genome shotgun (WGS) entry which is preliminary data.</text>
</comment>
<keyword evidence="3" id="KW-1185">Reference proteome</keyword>
<feature type="region of interest" description="Disordered" evidence="1">
    <location>
        <begin position="115"/>
        <end position="153"/>
    </location>
</feature>
<evidence type="ECO:0000313" key="3">
    <source>
        <dbReference type="Proteomes" id="UP001358586"/>
    </source>
</evidence>
<name>A0ABR0MRF2_GOSAR</name>
<evidence type="ECO:0000313" key="2">
    <source>
        <dbReference type="EMBL" id="KAK5776562.1"/>
    </source>
</evidence>
<proteinExistence type="predicted"/>
<dbReference type="EMBL" id="JARKNE010000012">
    <property type="protein sequence ID" value="KAK5776562.1"/>
    <property type="molecule type" value="Genomic_DNA"/>
</dbReference>
<dbReference type="Proteomes" id="UP001358586">
    <property type="component" value="Chromosome 12"/>
</dbReference>
<organism evidence="2 3">
    <name type="scientific">Gossypium arboreum</name>
    <name type="common">Tree cotton</name>
    <name type="synonym">Gossypium nanking</name>
    <dbReference type="NCBI Taxonomy" id="29729"/>
    <lineage>
        <taxon>Eukaryota</taxon>
        <taxon>Viridiplantae</taxon>
        <taxon>Streptophyta</taxon>
        <taxon>Embryophyta</taxon>
        <taxon>Tracheophyta</taxon>
        <taxon>Spermatophyta</taxon>
        <taxon>Magnoliopsida</taxon>
        <taxon>eudicotyledons</taxon>
        <taxon>Gunneridae</taxon>
        <taxon>Pentapetalae</taxon>
        <taxon>rosids</taxon>
        <taxon>malvids</taxon>
        <taxon>Malvales</taxon>
        <taxon>Malvaceae</taxon>
        <taxon>Malvoideae</taxon>
        <taxon>Gossypium</taxon>
    </lineage>
</organism>
<accession>A0ABR0MRF2</accession>
<evidence type="ECO:0000256" key="1">
    <source>
        <dbReference type="SAM" id="MobiDB-lite"/>
    </source>
</evidence>
<protein>
    <submittedName>
        <fullName evidence="2">Uncharacterized protein</fullName>
    </submittedName>
</protein>
<reference evidence="2 3" key="1">
    <citation type="submission" date="2023-03" db="EMBL/GenBank/DDBJ databases">
        <title>WGS of Gossypium arboreum.</title>
        <authorList>
            <person name="Yu D."/>
        </authorList>
    </citation>
    <scope>NUCLEOTIDE SEQUENCE [LARGE SCALE GENOMIC DNA]</scope>
    <source>
        <tissue evidence="2">Leaf</tissue>
    </source>
</reference>
<sequence>MEMPPLVKKKSTKKKVDDEFTQWQHRLGRDVLYNTRLLEVMKPFVDTFMVSQGQEAFNGPTDRAIHPRAMQMEMRSKKKKAGEEEDDKTIEDVAFEPYHDDFKNVFVPAHPSIGSPIIHDPSDQSEVSYKKSIMKGKSKGVAGSSEGLKDDQH</sequence>
<gene>
    <name evidence="2" type="ORF">PVK06_044522</name>
</gene>